<dbReference type="RefSeq" id="WP_201660065.1">
    <property type="nucleotide sequence ID" value="NZ_JAEQNC010000008.1"/>
</dbReference>
<feature type="domain" description="Glucose-methanol-choline oxidoreductase N-terminal" evidence="8">
    <location>
        <begin position="253"/>
        <end position="267"/>
    </location>
</feature>
<evidence type="ECO:0000313" key="9">
    <source>
        <dbReference type="EMBL" id="MBL0373504.1"/>
    </source>
</evidence>
<evidence type="ECO:0000256" key="4">
    <source>
        <dbReference type="ARBA" id="ARBA00022827"/>
    </source>
</evidence>
<dbReference type="InterPro" id="IPR007867">
    <property type="entry name" value="GMC_OxRtase_C"/>
</dbReference>
<dbReference type="InterPro" id="IPR036188">
    <property type="entry name" value="FAD/NAD-bd_sf"/>
</dbReference>
<gene>
    <name evidence="9" type="ORF">JJB09_15845</name>
</gene>
<dbReference type="PROSITE" id="PS00623">
    <property type="entry name" value="GMC_OXRED_1"/>
    <property type="match status" value="1"/>
</dbReference>
<keyword evidence="3 6" id="KW-0285">Flavoprotein</keyword>
<evidence type="ECO:0000256" key="6">
    <source>
        <dbReference type="RuleBase" id="RU003968"/>
    </source>
</evidence>
<dbReference type="GO" id="GO:0050660">
    <property type="term" value="F:flavin adenine dinucleotide binding"/>
    <property type="evidence" value="ECO:0007669"/>
    <property type="project" value="InterPro"/>
</dbReference>
<evidence type="ECO:0000259" key="7">
    <source>
        <dbReference type="PROSITE" id="PS00623"/>
    </source>
</evidence>
<evidence type="ECO:0000313" key="10">
    <source>
        <dbReference type="Proteomes" id="UP000633219"/>
    </source>
</evidence>
<evidence type="ECO:0000256" key="1">
    <source>
        <dbReference type="ARBA" id="ARBA00001974"/>
    </source>
</evidence>
<dbReference type="InterPro" id="IPR000172">
    <property type="entry name" value="GMC_OxRdtase_N"/>
</dbReference>
<feature type="domain" description="Glucose-methanol-choline oxidoreductase N-terminal" evidence="7">
    <location>
        <begin position="81"/>
        <end position="104"/>
    </location>
</feature>
<dbReference type="GO" id="GO:0016020">
    <property type="term" value="C:membrane"/>
    <property type="evidence" value="ECO:0007669"/>
    <property type="project" value="TreeGrafter"/>
</dbReference>
<name>A0A936YSL3_9HYPH</name>
<evidence type="ECO:0000256" key="3">
    <source>
        <dbReference type="ARBA" id="ARBA00022630"/>
    </source>
</evidence>
<dbReference type="GO" id="GO:0019285">
    <property type="term" value="P:glycine betaine biosynthetic process from choline"/>
    <property type="evidence" value="ECO:0007669"/>
    <property type="project" value="TreeGrafter"/>
</dbReference>
<sequence length="551" mass="60562">MTAYDYIIVGAGSAGCVLAARLSEDPDVRVLLLEAGGSDRDWRITMPAALAYPMQDPKLNWSYHTTPQKHMNGRTLHWPRGRVLGGSSSINGMVFIRGHALDYERWASEGATGWGYADVLPYFRKLESFQSGADSYRGSDGPVPVSRRGRTDRLGEAWLEAGPQTGYAISDDVNGFRQEGLSRLDMNVARGRRWSAARAYLKPVRARKNLTVLDRSFVHCVLFERGRATGIRFDRGGAQQTVRAEREVILCGGAINSPQLLQLSGIGPADLLRTHGIDVIVDAPDVGRNLQDHLCIYIKHRCLTEDSLASRLTPLGKLRIGAEWLFMQSGPGASNQFEVGGFIRSRAGVEHPDLQYHFLPIAVGYEHELGPAKIGPSYQVDADALRPESRGHVSIASADPRVAPIIDPNYLATEGDRQVMRDAVRLTRELFAASAFDPYRGEEFMPGKSVQSDSEIDAYVRATAESAYHPSCTCRMGSDAKAVVDPDCRVNGVEGLRVVDASIMPSVVSGNLNAPTMMIAEKAADHIRGRDFHDALPTPYFLAEDWRLAQR</sequence>
<organism evidence="9 10">
    <name type="scientific">Rhizobium setariae</name>
    <dbReference type="NCBI Taxonomy" id="2801340"/>
    <lineage>
        <taxon>Bacteria</taxon>
        <taxon>Pseudomonadati</taxon>
        <taxon>Pseudomonadota</taxon>
        <taxon>Alphaproteobacteria</taxon>
        <taxon>Hyphomicrobiales</taxon>
        <taxon>Rhizobiaceae</taxon>
        <taxon>Rhizobium/Agrobacterium group</taxon>
        <taxon>Rhizobium</taxon>
    </lineage>
</organism>
<dbReference type="InterPro" id="IPR012132">
    <property type="entry name" value="GMC_OxRdtase"/>
</dbReference>
<comment type="caution">
    <text evidence="9">The sequence shown here is derived from an EMBL/GenBank/DDBJ whole genome shotgun (WGS) entry which is preliminary data.</text>
</comment>
<dbReference type="Pfam" id="PF00732">
    <property type="entry name" value="GMC_oxred_N"/>
    <property type="match status" value="1"/>
</dbReference>
<evidence type="ECO:0000259" key="8">
    <source>
        <dbReference type="PROSITE" id="PS00624"/>
    </source>
</evidence>
<dbReference type="SUPFAM" id="SSF51905">
    <property type="entry name" value="FAD/NAD(P)-binding domain"/>
    <property type="match status" value="1"/>
</dbReference>
<evidence type="ECO:0000256" key="2">
    <source>
        <dbReference type="ARBA" id="ARBA00010790"/>
    </source>
</evidence>
<reference evidence="9" key="1">
    <citation type="submission" date="2021-01" db="EMBL/GenBank/DDBJ databases">
        <title>Rhizobium sp. strain KVB221 16S ribosomal RNA gene Genome sequencing and assembly.</title>
        <authorList>
            <person name="Kang M."/>
        </authorList>
    </citation>
    <scope>NUCLEOTIDE SEQUENCE</scope>
    <source>
        <strain evidence="9">KVB221</strain>
    </source>
</reference>
<dbReference type="PIRSF" id="PIRSF000137">
    <property type="entry name" value="Alcohol_oxidase"/>
    <property type="match status" value="1"/>
</dbReference>
<dbReference type="NCBIfam" id="NF002550">
    <property type="entry name" value="PRK02106.1"/>
    <property type="match status" value="1"/>
</dbReference>
<dbReference type="GO" id="GO:0008812">
    <property type="term" value="F:choline dehydrogenase activity"/>
    <property type="evidence" value="ECO:0007669"/>
    <property type="project" value="TreeGrafter"/>
</dbReference>
<dbReference type="SUPFAM" id="SSF54373">
    <property type="entry name" value="FAD-linked reductases, C-terminal domain"/>
    <property type="match status" value="1"/>
</dbReference>
<proteinExistence type="inferred from homology"/>
<dbReference type="EMBL" id="JAEQNC010000008">
    <property type="protein sequence ID" value="MBL0373504.1"/>
    <property type="molecule type" value="Genomic_DNA"/>
</dbReference>
<feature type="binding site" evidence="5">
    <location>
        <position position="83"/>
    </location>
    <ligand>
        <name>FAD</name>
        <dbReference type="ChEBI" id="CHEBI:57692"/>
    </ligand>
</feature>
<keyword evidence="4 5" id="KW-0274">FAD</keyword>
<dbReference type="Proteomes" id="UP000633219">
    <property type="component" value="Unassembled WGS sequence"/>
</dbReference>
<protein>
    <submittedName>
        <fullName evidence="9">Choline dehydrogenase</fullName>
    </submittedName>
</protein>
<dbReference type="Gene3D" id="3.50.50.60">
    <property type="entry name" value="FAD/NAD(P)-binding domain"/>
    <property type="match status" value="1"/>
</dbReference>
<feature type="binding site" evidence="5">
    <location>
        <position position="218"/>
    </location>
    <ligand>
        <name>FAD</name>
        <dbReference type="ChEBI" id="CHEBI:57692"/>
    </ligand>
</feature>
<dbReference type="Pfam" id="PF05199">
    <property type="entry name" value="GMC_oxred_C"/>
    <property type="match status" value="1"/>
</dbReference>
<comment type="cofactor">
    <cofactor evidence="1 5">
        <name>FAD</name>
        <dbReference type="ChEBI" id="CHEBI:57692"/>
    </cofactor>
</comment>
<comment type="similarity">
    <text evidence="2 6">Belongs to the GMC oxidoreductase family.</text>
</comment>
<dbReference type="PANTHER" id="PTHR11552:SF147">
    <property type="entry name" value="CHOLINE DEHYDROGENASE, MITOCHONDRIAL"/>
    <property type="match status" value="1"/>
</dbReference>
<feature type="binding site" evidence="5">
    <location>
        <begin position="91"/>
        <end position="94"/>
    </location>
    <ligand>
        <name>FAD</name>
        <dbReference type="ChEBI" id="CHEBI:57692"/>
    </ligand>
</feature>
<dbReference type="PROSITE" id="PS00624">
    <property type="entry name" value="GMC_OXRED_2"/>
    <property type="match status" value="1"/>
</dbReference>
<keyword evidence="10" id="KW-1185">Reference proteome</keyword>
<evidence type="ECO:0000256" key="5">
    <source>
        <dbReference type="PIRSR" id="PIRSR000137-2"/>
    </source>
</evidence>
<dbReference type="PANTHER" id="PTHR11552">
    <property type="entry name" value="GLUCOSE-METHANOL-CHOLINE GMC OXIDOREDUCTASE"/>
    <property type="match status" value="1"/>
</dbReference>
<dbReference type="Gene3D" id="3.30.560.10">
    <property type="entry name" value="Glucose Oxidase, domain 3"/>
    <property type="match status" value="1"/>
</dbReference>
<accession>A0A936YSL3</accession>
<dbReference type="AlphaFoldDB" id="A0A936YSL3"/>